<dbReference type="PROSITE" id="PS50113">
    <property type="entry name" value="PAC"/>
    <property type="match status" value="2"/>
</dbReference>
<dbReference type="Pfam" id="PF02518">
    <property type="entry name" value="HATPase_c"/>
    <property type="match status" value="1"/>
</dbReference>
<protein>
    <submittedName>
        <fullName evidence="10">PAS domain S-box protein</fullName>
    </submittedName>
</protein>
<evidence type="ECO:0000256" key="3">
    <source>
        <dbReference type="ARBA" id="ARBA00022741"/>
    </source>
</evidence>
<evidence type="ECO:0000259" key="7">
    <source>
        <dbReference type="PROSITE" id="PS50109"/>
    </source>
</evidence>
<dbReference type="InterPro" id="IPR036890">
    <property type="entry name" value="HATPase_C_sf"/>
</dbReference>
<dbReference type="Proteomes" id="UP001061302">
    <property type="component" value="Chromosome"/>
</dbReference>
<evidence type="ECO:0000256" key="1">
    <source>
        <dbReference type="ARBA" id="ARBA00022553"/>
    </source>
</evidence>
<accession>A0ABY6DJF7</accession>
<gene>
    <name evidence="10" type="ORF">N8I74_12700</name>
</gene>
<organism evidence="10 11">
    <name type="scientific">Chitiniphilus purpureus</name>
    <dbReference type="NCBI Taxonomy" id="2981137"/>
    <lineage>
        <taxon>Bacteria</taxon>
        <taxon>Pseudomonadati</taxon>
        <taxon>Pseudomonadota</taxon>
        <taxon>Betaproteobacteria</taxon>
        <taxon>Neisseriales</taxon>
        <taxon>Chitinibacteraceae</taxon>
        <taxon>Chitiniphilus</taxon>
    </lineage>
</organism>
<dbReference type="InterPro" id="IPR003594">
    <property type="entry name" value="HATPase_dom"/>
</dbReference>
<feature type="domain" description="PAC" evidence="9">
    <location>
        <begin position="347"/>
        <end position="397"/>
    </location>
</feature>
<keyword evidence="2" id="KW-0808">Transferase</keyword>
<keyword evidence="11" id="KW-1185">Reference proteome</keyword>
<name>A0ABY6DJF7_9NEIS</name>
<feature type="domain" description="PAC" evidence="9">
    <location>
        <begin position="217"/>
        <end position="269"/>
    </location>
</feature>
<dbReference type="Pfam" id="PF07568">
    <property type="entry name" value="HisKA_2"/>
    <property type="match status" value="1"/>
</dbReference>
<evidence type="ECO:0000259" key="9">
    <source>
        <dbReference type="PROSITE" id="PS50113"/>
    </source>
</evidence>
<evidence type="ECO:0000259" key="8">
    <source>
        <dbReference type="PROSITE" id="PS50112"/>
    </source>
</evidence>
<dbReference type="SUPFAM" id="SSF55785">
    <property type="entry name" value="PYP-like sensor domain (PAS domain)"/>
    <property type="match status" value="3"/>
</dbReference>
<feature type="domain" description="Histidine kinase" evidence="7">
    <location>
        <begin position="408"/>
        <end position="601"/>
    </location>
</feature>
<reference evidence="10" key="1">
    <citation type="submission" date="2022-10" db="EMBL/GenBank/DDBJ databases">
        <title>Chitiniphilus purpureus sp. nov., a novel chitin-degrading bacterium isolated from crawfish pond sediment.</title>
        <authorList>
            <person name="Li K."/>
        </authorList>
    </citation>
    <scope>NUCLEOTIDE SEQUENCE</scope>
    <source>
        <strain evidence="10">CD1</strain>
    </source>
</reference>
<dbReference type="PROSITE" id="PS50109">
    <property type="entry name" value="HIS_KIN"/>
    <property type="match status" value="1"/>
</dbReference>
<evidence type="ECO:0000313" key="10">
    <source>
        <dbReference type="EMBL" id="UXY14177.1"/>
    </source>
</evidence>
<dbReference type="InterPro" id="IPR013767">
    <property type="entry name" value="PAS_fold"/>
</dbReference>
<dbReference type="SMART" id="SM00091">
    <property type="entry name" value="PAS"/>
    <property type="match status" value="3"/>
</dbReference>
<dbReference type="InterPro" id="IPR000700">
    <property type="entry name" value="PAS-assoc_C"/>
</dbReference>
<dbReference type="PROSITE" id="PS50112">
    <property type="entry name" value="PAS"/>
    <property type="match status" value="2"/>
</dbReference>
<dbReference type="PANTHER" id="PTHR43065:SF23">
    <property type="entry name" value="SENSOR HISTIDINE KINASE PDTAS"/>
    <property type="match status" value="1"/>
</dbReference>
<sequence length="604" mass="66101">MPISTESAPPAPSFDNGHLAQLLAALPVGVAIFDRTLRYRHINAVLAASNGLPAADHLGRTVIEALPMLAGTVEPLLRQVLQTGQALTDLAINGKSSTGELRHWLADYMPLYDATGATDGVLAIVRDITTEHGARGLARAGEERLRRVLDQLLAFVAVLLPDGVLVEANRAPLELAGLTLDDVLGRKYWECGWWNYDPAVQALIQQAVQDAAAGTVSHFEVQMRARDDRLVLIEFMIAPLRDEHGAVTHLIPSGIDISQRKASEEALRYSEQRFRQVVENAPDGLTMVDERGDILLVNAGIERMFGYRREELAGRNVVTLMPERYRAAHPALMAGFMHAPSARDMAGRRELYARRKDGSEFPVEIGLNPVPSSEGMRVLATIVDVTRRKADQAALERALTEKTVLLKEVHHRVKNNLQVISSLLNLQARGAGEEARHALAESQNRVKAMALIHQLLYERNDFSQVDIGIYLQRLCRLLQDAQPRTGVPVTLRLEIDGPVALDLQRAVPCGLLINELVTNAFKHAFPEQRGGTILVTLCKNANGAAVLRVEDDGVGLPPGAEQGIGSLGFQLIPLLVEQLGGSMDIERDHGTRFAITFTPETEVA</sequence>
<dbReference type="Pfam" id="PF08448">
    <property type="entry name" value="PAS_4"/>
    <property type="match status" value="2"/>
</dbReference>
<feature type="domain" description="PAS" evidence="8">
    <location>
        <begin position="141"/>
        <end position="186"/>
    </location>
</feature>
<dbReference type="CDD" id="cd00130">
    <property type="entry name" value="PAS"/>
    <property type="match status" value="2"/>
</dbReference>
<keyword evidence="6" id="KW-0902">Two-component regulatory system</keyword>
<proteinExistence type="predicted"/>
<dbReference type="EMBL" id="CP106753">
    <property type="protein sequence ID" value="UXY14177.1"/>
    <property type="molecule type" value="Genomic_DNA"/>
</dbReference>
<keyword evidence="4" id="KW-0418">Kinase</keyword>
<keyword evidence="5" id="KW-0067">ATP-binding</keyword>
<evidence type="ECO:0000256" key="4">
    <source>
        <dbReference type="ARBA" id="ARBA00022777"/>
    </source>
</evidence>
<dbReference type="SUPFAM" id="SSF55874">
    <property type="entry name" value="ATPase domain of HSP90 chaperone/DNA topoisomerase II/histidine kinase"/>
    <property type="match status" value="1"/>
</dbReference>
<evidence type="ECO:0000256" key="2">
    <source>
        <dbReference type="ARBA" id="ARBA00022679"/>
    </source>
</evidence>
<dbReference type="InterPro" id="IPR001610">
    <property type="entry name" value="PAC"/>
</dbReference>
<dbReference type="InterPro" id="IPR035965">
    <property type="entry name" value="PAS-like_dom_sf"/>
</dbReference>
<keyword evidence="3" id="KW-0547">Nucleotide-binding</keyword>
<keyword evidence="1" id="KW-0597">Phosphoprotein</keyword>
<evidence type="ECO:0000256" key="5">
    <source>
        <dbReference type="ARBA" id="ARBA00022840"/>
    </source>
</evidence>
<dbReference type="InterPro" id="IPR013656">
    <property type="entry name" value="PAS_4"/>
</dbReference>
<dbReference type="InterPro" id="IPR005467">
    <property type="entry name" value="His_kinase_dom"/>
</dbReference>
<dbReference type="NCBIfam" id="TIGR00229">
    <property type="entry name" value="sensory_box"/>
    <property type="match status" value="2"/>
</dbReference>
<dbReference type="RefSeq" id="WP_263123477.1">
    <property type="nucleotide sequence ID" value="NZ_CP106753.1"/>
</dbReference>
<evidence type="ECO:0000256" key="6">
    <source>
        <dbReference type="ARBA" id="ARBA00023012"/>
    </source>
</evidence>
<dbReference type="InterPro" id="IPR011495">
    <property type="entry name" value="Sig_transdc_His_kin_sub2_dim/P"/>
</dbReference>
<dbReference type="Gene3D" id="3.30.450.20">
    <property type="entry name" value="PAS domain"/>
    <property type="match status" value="3"/>
</dbReference>
<dbReference type="InterPro" id="IPR000014">
    <property type="entry name" value="PAS"/>
</dbReference>
<feature type="domain" description="PAS" evidence="8">
    <location>
        <begin position="270"/>
        <end position="318"/>
    </location>
</feature>
<dbReference type="Gene3D" id="3.30.565.10">
    <property type="entry name" value="Histidine kinase-like ATPase, C-terminal domain"/>
    <property type="match status" value="1"/>
</dbReference>
<dbReference type="SMART" id="SM00387">
    <property type="entry name" value="HATPase_c"/>
    <property type="match status" value="1"/>
</dbReference>
<dbReference type="Pfam" id="PF00989">
    <property type="entry name" value="PAS"/>
    <property type="match status" value="1"/>
</dbReference>
<evidence type="ECO:0000313" key="11">
    <source>
        <dbReference type="Proteomes" id="UP001061302"/>
    </source>
</evidence>
<dbReference type="PANTHER" id="PTHR43065">
    <property type="entry name" value="SENSOR HISTIDINE KINASE"/>
    <property type="match status" value="1"/>
</dbReference>
<dbReference type="SMART" id="SM00086">
    <property type="entry name" value="PAC"/>
    <property type="match status" value="3"/>
</dbReference>